<proteinExistence type="predicted"/>
<sequence>MSLLALAALAAAVAVPDHTVTVEHRGSSYKVDYRASVKAKARTIGMAAGARPSTQRCLMTAVVSVDRVIADGDHKLAAAVPGEKTFTRNLPGHCRGRDGQLAALVAEKSPAIRAHLVEAAAADRPQALAAIEAAHHFAAN</sequence>
<dbReference type="RefSeq" id="WP_379488205.1">
    <property type="nucleotide sequence ID" value="NZ_JBHLWK010000017.1"/>
</dbReference>
<protein>
    <recommendedName>
        <fullName evidence="3">UrcA family protein</fullName>
    </recommendedName>
</protein>
<dbReference type="Proteomes" id="UP001589798">
    <property type="component" value="Unassembled WGS sequence"/>
</dbReference>
<evidence type="ECO:0008006" key="3">
    <source>
        <dbReference type="Google" id="ProtNLM"/>
    </source>
</evidence>
<evidence type="ECO:0000313" key="1">
    <source>
        <dbReference type="EMBL" id="MFC0205475.1"/>
    </source>
</evidence>
<evidence type="ECO:0000313" key="2">
    <source>
        <dbReference type="Proteomes" id="UP001589798"/>
    </source>
</evidence>
<reference evidence="1 2" key="1">
    <citation type="submission" date="2024-09" db="EMBL/GenBank/DDBJ databases">
        <authorList>
            <person name="Sun Q."/>
            <person name="Mori K."/>
        </authorList>
    </citation>
    <scope>NUCLEOTIDE SEQUENCE [LARGE SCALE GENOMIC DNA]</scope>
    <source>
        <strain evidence="1 2">CCM 7706</strain>
    </source>
</reference>
<comment type="caution">
    <text evidence="1">The sequence shown here is derived from an EMBL/GenBank/DDBJ whole genome shotgun (WGS) entry which is preliminary data.</text>
</comment>
<organism evidence="1 2">
    <name type="scientific">Novosphingobium soli</name>
    <dbReference type="NCBI Taxonomy" id="574956"/>
    <lineage>
        <taxon>Bacteria</taxon>
        <taxon>Pseudomonadati</taxon>
        <taxon>Pseudomonadota</taxon>
        <taxon>Alphaproteobacteria</taxon>
        <taxon>Sphingomonadales</taxon>
        <taxon>Sphingomonadaceae</taxon>
        <taxon>Novosphingobium</taxon>
    </lineage>
</organism>
<keyword evidence="2" id="KW-1185">Reference proteome</keyword>
<name>A0ABV6CYL1_9SPHN</name>
<dbReference type="EMBL" id="JBHLWK010000017">
    <property type="protein sequence ID" value="MFC0205475.1"/>
    <property type="molecule type" value="Genomic_DNA"/>
</dbReference>
<gene>
    <name evidence="1" type="ORF">ACFFJC_14515</name>
</gene>
<accession>A0ABV6CYL1</accession>